<dbReference type="PANTHER" id="PTHR11671">
    <property type="entry name" value="V-TYPE ATP SYNTHASE SUBUNIT D"/>
    <property type="match status" value="1"/>
</dbReference>
<dbReference type="NCBIfam" id="TIGR00309">
    <property type="entry name" value="V_ATPase_subD"/>
    <property type="match status" value="1"/>
</dbReference>
<feature type="coiled-coil region" evidence="4">
    <location>
        <begin position="131"/>
        <end position="158"/>
    </location>
</feature>
<proteinExistence type="inferred from homology"/>
<dbReference type="InterPro" id="IPR002699">
    <property type="entry name" value="V_ATPase_D"/>
</dbReference>
<reference evidence="5" key="1">
    <citation type="journal article" date="2020" name="mSystems">
        <title>Genome- and Community-Level Interaction Insights into Carbon Utilization and Element Cycling Functions of Hydrothermarchaeota in Hydrothermal Sediment.</title>
        <authorList>
            <person name="Zhou Z."/>
            <person name="Liu Y."/>
            <person name="Xu W."/>
            <person name="Pan J."/>
            <person name="Luo Z.H."/>
            <person name="Li M."/>
        </authorList>
    </citation>
    <scope>NUCLEOTIDE SEQUENCE [LARGE SCALE GENOMIC DNA]</scope>
    <source>
        <strain evidence="5">SpSt-123</strain>
    </source>
</reference>
<dbReference type="EMBL" id="DSDY01000124">
    <property type="protein sequence ID" value="HDS10742.1"/>
    <property type="molecule type" value="Genomic_DNA"/>
</dbReference>
<evidence type="ECO:0000313" key="5">
    <source>
        <dbReference type="EMBL" id="HDS10742.1"/>
    </source>
</evidence>
<keyword evidence="4" id="KW-0175">Coiled coil</keyword>
<keyword evidence="3" id="KW-0406">Ion transport</keyword>
<name>A0A7C1E2R4_9CREN</name>
<gene>
    <name evidence="5" type="ORF">ENO04_03900</name>
</gene>
<evidence type="ECO:0000256" key="1">
    <source>
        <dbReference type="ARBA" id="ARBA00005850"/>
    </source>
</evidence>
<dbReference type="Gene3D" id="1.10.287.3240">
    <property type="match status" value="1"/>
</dbReference>
<sequence length="204" mass="23479">MSSLIRVRPIKTELIKLRRRILLAYKVKDVLSERLTVLTNELLARINEAKILRKKLYDSLFSCGYKYAVVKSLHAQGINSVVEAGGVPLGTDIYTENIMGVKVPITKLFIKDSSFLAKLGLSDYADELSRLLEYLSELSRAESSIRALHNEIKKTKRKVNALDYIIIPQLKSTIKAISMKFDEKEREEKTRLKRVKTILERRRK</sequence>
<dbReference type="GO" id="GO:0046961">
    <property type="term" value="F:proton-transporting ATPase activity, rotational mechanism"/>
    <property type="evidence" value="ECO:0007669"/>
    <property type="project" value="InterPro"/>
</dbReference>
<organism evidence="5">
    <name type="scientific">Fervidicoccus fontis</name>
    <dbReference type="NCBI Taxonomy" id="683846"/>
    <lineage>
        <taxon>Archaea</taxon>
        <taxon>Thermoproteota</taxon>
        <taxon>Thermoprotei</taxon>
        <taxon>Fervidicoccales</taxon>
        <taxon>Fervidicoccaceae</taxon>
        <taxon>Fervidicoccus</taxon>
    </lineage>
</organism>
<evidence type="ECO:0000256" key="3">
    <source>
        <dbReference type="ARBA" id="ARBA00023065"/>
    </source>
</evidence>
<comment type="caution">
    <text evidence="5">The sequence shown here is derived from an EMBL/GenBank/DDBJ whole genome shotgun (WGS) entry which is preliminary data.</text>
</comment>
<accession>A0A7C1E2R4</accession>
<comment type="similarity">
    <text evidence="1">Belongs to the V-ATPase D subunit family.</text>
</comment>
<dbReference type="AlphaFoldDB" id="A0A7C1E2R4"/>
<protein>
    <submittedName>
        <fullName evidence="5">V-type ATP synthase subunit D</fullName>
    </submittedName>
</protein>
<evidence type="ECO:0000256" key="2">
    <source>
        <dbReference type="ARBA" id="ARBA00022448"/>
    </source>
</evidence>
<dbReference type="Pfam" id="PF01813">
    <property type="entry name" value="ATP-synt_D"/>
    <property type="match status" value="1"/>
</dbReference>
<evidence type="ECO:0000256" key="4">
    <source>
        <dbReference type="SAM" id="Coils"/>
    </source>
</evidence>
<keyword evidence="2" id="KW-0813">Transport</keyword>